<organism evidence="1 2">
    <name type="scientific">Zootermopsis nevadensis</name>
    <name type="common">Dampwood termite</name>
    <dbReference type="NCBI Taxonomy" id="136037"/>
    <lineage>
        <taxon>Eukaryota</taxon>
        <taxon>Metazoa</taxon>
        <taxon>Ecdysozoa</taxon>
        <taxon>Arthropoda</taxon>
        <taxon>Hexapoda</taxon>
        <taxon>Insecta</taxon>
        <taxon>Pterygota</taxon>
        <taxon>Neoptera</taxon>
        <taxon>Polyneoptera</taxon>
        <taxon>Dictyoptera</taxon>
        <taxon>Blattodea</taxon>
        <taxon>Blattoidea</taxon>
        <taxon>Termitoidae</taxon>
        <taxon>Termopsidae</taxon>
        <taxon>Zootermopsis</taxon>
    </lineage>
</organism>
<dbReference type="EMBL" id="KK852921">
    <property type="protein sequence ID" value="KDR13778.1"/>
    <property type="molecule type" value="Genomic_DNA"/>
</dbReference>
<evidence type="ECO:0000313" key="1">
    <source>
        <dbReference type="EMBL" id="KDR13778.1"/>
    </source>
</evidence>
<reference evidence="1 2" key="1">
    <citation type="journal article" date="2014" name="Nat. Commun.">
        <title>Molecular traces of alternative social organization in a termite genome.</title>
        <authorList>
            <person name="Terrapon N."/>
            <person name="Li C."/>
            <person name="Robertson H.M."/>
            <person name="Ji L."/>
            <person name="Meng X."/>
            <person name="Booth W."/>
            <person name="Chen Z."/>
            <person name="Childers C.P."/>
            <person name="Glastad K.M."/>
            <person name="Gokhale K."/>
            <person name="Gowin J."/>
            <person name="Gronenberg W."/>
            <person name="Hermansen R.A."/>
            <person name="Hu H."/>
            <person name="Hunt B.G."/>
            <person name="Huylmans A.K."/>
            <person name="Khalil S.M."/>
            <person name="Mitchell R.D."/>
            <person name="Munoz-Torres M.C."/>
            <person name="Mustard J.A."/>
            <person name="Pan H."/>
            <person name="Reese J.T."/>
            <person name="Scharf M.E."/>
            <person name="Sun F."/>
            <person name="Vogel H."/>
            <person name="Xiao J."/>
            <person name="Yang W."/>
            <person name="Yang Z."/>
            <person name="Yang Z."/>
            <person name="Zhou J."/>
            <person name="Zhu J."/>
            <person name="Brent C.S."/>
            <person name="Elsik C.G."/>
            <person name="Goodisman M.A."/>
            <person name="Liberles D.A."/>
            <person name="Roe R.M."/>
            <person name="Vargo E.L."/>
            <person name="Vilcinskas A."/>
            <person name="Wang J."/>
            <person name="Bornberg-Bauer E."/>
            <person name="Korb J."/>
            <person name="Zhang G."/>
            <person name="Liebig J."/>
        </authorList>
    </citation>
    <scope>NUCLEOTIDE SEQUENCE [LARGE SCALE GENOMIC DNA]</scope>
    <source>
        <tissue evidence="1">Whole organism</tissue>
    </source>
</reference>
<dbReference type="AlphaFoldDB" id="A0A067R6B6"/>
<accession>A0A067R6B6</accession>
<evidence type="ECO:0000313" key="2">
    <source>
        <dbReference type="Proteomes" id="UP000027135"/>
    </source>
</evidence>
<gene>
    <name evidence="1" type="ORF">L798_12072</name>
</gene>
<protein>
    <submittedName>
        <fullName evidence="1">Uncharacterized protein</fullName>
    </submittedName>
</protein>
<sequence length="108" mass="11804">MLHARGYVGKAPREMPQFGGLKQTECKVSDWIHCRAPLKAGEFVVSRGTVRKGAAPWRDARLAALVRGSPRRNHTAPCFCPVQRSPCSAGTFFSPRLSCVKSPSHEGV</sequence>
<proteinExistence type="predicted"/>
<name>A0A067R6B6_ZOONE</name>
<dbReference type="Proteomes" id="UP000027135">
    <property type="component" value="Unassembled WGS sequence"/>
</dbReference>
<dbReference type="InParanoid" id="A0A067R6B6"/>
<keyword evidence="2" id="KW-1185">Reference proteome</keyword>